<feature type="transmembrane region" description="Helical" evidence="6">
    <location>
        <begin position="243"/>
        <end position="261"/>
    </location>
</feature>
<gene>
    <name evidence="8" type="ORF">S01H4_11728</name>
</gene>
<accession>X0ZAB0</accession>
<keyword evidence="4 6" id="KW-1133">Transmembrane helix</keyword>
<keyword evidence="5 6" id="KW-0472">Membrane</keyword>
<dbReference type="InterPro" id="IPR023494">
    <property type="entry name" value="Cyt_c_bgen_Ccs1/CcsB/ResB"/>
</dbReference>
<evidence type="ECO:0000313" key="8">
    <source>
        <dbReference type="EMBL" id="GAG57338.1"/>
    </source>
</evidence>
<organism evidence="8">
    <name type="scientific">marine sediment metagenome</name>
    <dbReference type="NCBI Taxonomy" id="412755"/>
    <lineage>
        <taxon>unclassified sequences</taxon>
        <taxon>metagenomes</taxon>
        <taxon>ecological metagenomes</taxon>
    </lineage>
</organism>
<feature type="non-terminal residue" evidence="8">
    <location>
        <position position="1"/>
    </location>
</feature>
<feature type="domain" description="ResB-like" evidence="7">
    <location>
        <begin position="172"/>
        <end position="225"/>
    </location>
</feature>
<comment type="subcellular location">
    <subcellularLocation>
        <location evidence="1">Membrane</location>
        <topology evidence="1">Multi-pass membrane protein</topology>
    </subcellularLocation>
</comment>
<sequence length="276" mass="31273">YVKDAKPVLEISLADGSKTTLTAEVGQEWLLKDPQVRVEIVQIFTNLKVMGTGKGHVVNVPGPPKNPAVVVRLERADGEETHQYVNARGLFHGQEDDDLKLRYVFPEPEGAEPDPNTGLPAMEILLKHKETSQKVWMITHKNQTRAWFNLVDLLALEEKDVHGEHAHQRQVNLYLAKMQGQIKDYKSDLIVQEEGRTVAEKTIEVNGPLHYGGYHFYQSSYGQDQKGRWYTALAVSSDSGLSLVYIGFALMVGGMFWLFWFKPILSYFTTRRDNGD</sequence>
<evidence type="ECO:0000256" key="6">
    <source>
        <dbReference type="SAM" id="Phobius"/>
    </source>
</evidence>
<evidence type="ECO:0000256" key="1">
    <source>
        <dbReference type="ARBA" id="ARBA00004141"/>
    </source>
</evidence>
<evidence type="ECO:0000259" key="7">
    <source>
        <dbReference type="Pfam" id="PF05140"/>
    </source>
</evidence>
<evidence type="ECO:0000256" key="3">
    <source>
        <dbReference type="ARBA" id="ARBA00022748"/>
    </source>
</evidence>
<comment type="caution">
    <text evidence="8">The sequence shown here is derived from an EMBL/GenBank/DDBJ whole genome shotgun (WGS) entry which is preliminary data.</text>
</comment>
<evidence type="ECO:0000256" key="5">
    <source>
        <dbReference type="ARBA" id="ARBA00023136"/>
    </source>
</evidence>
<dbReference type="Pfam" id="PF05140">
    <property type="entry name" value="ResB"/>
    <property type="match status" value="1"/>
</dbReference>
<keyword evidence="3" id="KW-0201">Cytochrome c-type biogenesis</keyword>
<name>X0ZAB0_9ZZZZ</name>
<protein>
    <recommendedName>
        <fullName evidence="7">ResB-like domain-containing protein</fullName>
    </recommendedName>
</protein>
<evidence type="ECO:0000256" key="4">
    <source>
        <dbReference type="ARBA" id="ARBA00022989"/>
    </source>
</evidence>
<keyword evidence="2 6" id="KW-0812">Transmembrane</keyword>
<dbReference type="PANTHER" id="PTHR31566:SF0">
    <property type="entry name" value="CYTOCHROME C BIOGENESIS PROTEIN CCS1, CHLOROPLASTIC"/>
    <property type="match status" value="1"/>
</dbReference>
<dbReference type="AlphaFoldDB" id="X0ZAB0"/>
<dbReference type="EMBL" id="BART01004820">
    <property type="protein sequence ID" value="GAG57338.1"/>
    <property type="molecule type" value="Genomic_DNA"/>
</dbReference>
<evidence type="ECO:0000256" key="2">
    <source>
        <dbReference type="ARBA" id="ARBA00022692"/>
    </source>
</evidence>
<dbReference type="GO" id="GO:0016020">
    <property type="term" value="C:membrane"/>
    <property type="evidence" value="ECO:0007669"/>
    <property type="project" value="UniProtKB-SubCell"/>
</dbReference>
<reference evidence="8" key="1">
    <citation type="journal article" date="2014" name="Front. Microbiol.">
        <title>High frequency of phylogenetically diverse reductive dehalogenase-homologous genes in deep subseafloor sedimentary metagenomes.</title>
        <authorList>
            <person name="Kawai M."/>
            <person name="Futagami T."/>
            <person name="Toyoda A."/>
            <person name="Takaki Y."/>
            <person name="Nishi S."/>
            <person name="Hori S."/>
            <person name="Arai W."/>
            <person name="Tsubouchi T."/>
            <person name="Morono Y."/>
            <person name="Uchiyama I."/>
            <person name="Ito T."/>
            <person name="Fujiyama A."/>
            <person name="Inagaki F."/>
            <person name="Takami H."/>
        </authorList>
    </citation>
    <scope>NUCLEOTIDE SEQUENCE</scope>
    <source>
        <strain evidence="8">Expedition CK06-06</strain>
    </source>
</reference>
<dbReference type="InterPro" id="IPR007816">
    <property type="entry name" value="ResB-like_domain"/>
</dbReference>
<dbReference type="PANTHER" id="PTHR31566">
    <property type="entry name" value="CYTOCHROME C BIOGENESIS PROTEIN CCS1, CHLOROPLASTIC"/>
    <property type="match status" value="1"/>
</dbReference>
<dbReference type="GO" id="GO:0017004">
    <property type="term" value="P:cytochrome complex assembly"/>
    <property type="evidence" value="ECO:0007669"/>
    <property type="project" value="UniProtKB-KW"/>
</dbReference>
<proteinExistence type="predicted"/>